<keyword evidence="2" id="KW-1185">Reference proteome</keyword>
<dbReference type="Proteomes" id="UP000886501">
    <property type="component" value="Unassembled WGS sequence"/>
</dbReference>
<accession>A0ACB6ZTP7</accession>
<sequence>MFSLSTLRTALVKTGLVNRRAVARILSTLLCCLVVAVRPFSTLGGPYAFLVITVKELIFAIQENLAQQLEGTVLNVMGALFAIGISTVAKYLVNLPETNTVTARTISAIFLVFITFVAGWVKSRLPRLQPSMRICCFVSIWLLTVNIGNNPTYWKESLSFIWITLAPAAVTLVVSLFLLEWSSAAFGEHIVDSLNTIHECLACKLRAMLDDTPPIEVSQAEKLDGELVRKSVALDSVYEQAAFEIRLGRLNVASLKPFIKTIEHLRRELAWGMSIHRASLSLIHPETFKLLATPTRQLGESILQDIDLIRTIVSLAYQDSIKPHDFRAEKSAIIDAESRLLRTKMGVRNELEKIFETLGPDCSQFPQDVCDLSLAMISLLQMGTEVQRALQVCTRMITLYESSNYRVWHPRISIAWLGLPPRSLMFDEQEAIPLEHRPHETNLTVEEAREGVEEYNRPTPSEDAKSEGGSTLNKVARANPIAVIRRIWRSSRVIQIRLRLSGWERAIHHSPHLQHAFKNAAGVALLSLPVFLSPESLGHKWFNAARGQWMVISYVWVLETNTGATWRTGYLRLAGTIIGAIYAYLCCLIARTNPFGLTALITAADLPVTWIILKTTIQPLGVVINVTLGPITFAKYTQHHLDVSVLWLATLRGLMIIGGIVAAIIVNNTLYPRHCRVIFLTGTCRTLSLLNQLYLTMCRDIYQHGTQVCHTPSNKRPVLKLEIQCRNSLHQLSLALKAMNDELSWVPASKPTRKYHEAVFLMQRLLDIMTGLRKVRENVPREEAIVNVLSERHDLISCVCIGLFACENAFRGRQPIPQFLPSARGALSRLELKVRHALHQSRKDKSMGLSPAYAFVEGEIMKAMVLTLEAMTELCRSLFGSAEWAVPFHTGTRLSSPAISRQASEDNITGSWGFV</sequence>
<dbReference type="EMBL" id="MU117965">
    <property type="protein sequence ID" value="KAF9653170.1"/>
    <property type="molecule type" value="Genomic_DNA"/>
</dbReference>
<gene>
    <name evidence="1" type="ORF">BDM02DRAFT_3087764</name>
</gene>
<evidence type="ECO:0000313" key="1">
    <source>
        <dbReference type="EMBL" id="KAF9653170.1"/>
    </source>
</evidence>
<reference evidence="1" key="1">
    <citation type="submission" date="2019-10" db="EMBL/GenBank/DDBJ databases">
        <authorList>
            <consortium name="DOE Joint Genome Institute"/>
            <person name="Kuo A."/>
            <person name="Miyauchi S."/>
            <person name="Kiss E."/>
            <person name="Drula E."/>
            <person name="Kohler A."/>
            <person name="Sanchez-Garcia M."/>
            <person name="Andreopoulos B."/>
            <person name="Barry K.W."/>
            <person name="Bonito G."/>
            <person name="Buee M."/>
            <person name="Carver A."/>
            <person name="Chen C."/>
            <person name="Cichocki N."/>
            <person name="Clum A."/>
            <person name="Culley D."/>
            <person name="Crous P.W."/>
            <person name="Fauchery L."/>
            <person name="Girlanda M."/>
            <person name="Hayes R."/>
            <person name="Keri Z."/>
            <person name="Labutti K."/>
            <person name="Lipzen A."/>
            <person name="Lombard V."/>
            <person name="Magnuson J."/>
            <person name="Maillard F."/>
            <person name="Morin E."/>
            <person name="Murat C."/>
            <person name="Nolan M."/>
            <person name="Ohm R."/>
            <person name="Pangilinan J."/>
            <person name="Pereira M."/>
            <person name="Perotto S."/>
            <person name="Peter M."/>
            <person name="Riley R."/>
            <person name="Sitrit Y."/>
            <person name="Stielow B."/>
            <person name="Szollosi G."/>
            <person name="Zifcakova L."/>
            <person name="Stursova M."/>
            <person name="Spatafora J.W."/>
            <person name="Tedersoo L."/>
            <person name="Vaario L.-M."/>
            <person name="Yamada A."/>
            <person name="Yan M."/>
            <person name="Wang P."/>
            <person name="Xu J."/>
            <person name="Bruns T."/>
            <person name="Baldrian P."/>
            <person name="Vilgalys R."/>
            <person name="Henrissat B."/>
            <person name="Grigoriev I.V."/>
            <person name="Hibbett D."/>
            <person name="Nagy L.G."/>
            <person name="Martin F.M."/>
        </authorList>
    </citation>
    <scope>NUCLEOTIDE SEQUENCE</scope>
    <source>
        <strain evidence="1">P2</strain>
    </source>
</reference>
<reference evidence="1" key="2">
    <citation type="journal article" date="2020" name="Nat. Commun.">
        <title>Large-scale genome sequencing of mycorrhizal fungi provides insights into the early evolution of symbiotic traits.</title>
        <authorList>
            <person name="Miyauchi S."/>
            <person name="Kiss E."/>
            <person name="Kuo A."/>
            <person name="Drula E."/>
            <person name="Kohler A."/>
            <person name="Sanchez-Garcia M."/>
            <person name="Morin E."/>
            <person name="Andreopoulos B."/>
            <person name="Barry K.W."/>
            <person name="Bonito G."/>
            <person name="Buee M."/>
            <person name="Carver A."/>
            <person name="Chen C."/>
            <person name="Cichocki N."/>
            <person name="Clum A."/>
            <person name="Culley D."/>
            <person name="Crous P.W."/>
            <person name="Fauchery L."/>
            <person name="Girlanda M."/>
            <person name="Hayes R.D."/>
            <person name="Keri Z."/>
            <person name="LaButti K."/>
            <person name="Lipzen A."/>
            <person name="Lombard V."/>
            <person name="Magnuson J."/>
            <person name="Maillard F."/>
            <person name="Murat C."/>
            <person name="Nolan M."/>
            <person name="Ohm R.A."/>
            <person name="Pangilinan J."/>
            <person name="Pereira M.F."/>
            <person name="Perotto S."/>
            <person name="Peter M."/>
            <person name="Pfister S."/>
            <person name="Riley R."/>
            <person name="Sitrit Y."/>
            <person name="Stielow J.B."/>
            <person name="Szollosi G."/>
            <person name="Zifcakova L."/>
            <person name="Stursova M."/>
            <person name="Spatafora J.W."/>
            <person name="Tedersoo L."/>
            <person name="Vaario L.M."/>
            <person name="Yamada A."/>
            <person name="Yan M."/>
            <person name="Wang P."/>
            <person name="Xu J."/>
            <person name="Bruns T."/>
            <person name="Baldrian P."/>
            <person name="Vilgalys R."/>
            <person name="Dunand C."/>
            <person name="Henrissat B."/>
            <person name="Grigoriev I.V."/>
            <person name="Hibbett D."/>
            <person name="Nagy L.G."/>
            <person name="Martin F.M."/>
        </authorList>
    </citation>
    <scope>NUCLEOTIDE SEQUENCE</scope>
    <source>
        <strain evidence="1">P2</strain>
    </source>
</reference>
<name>A0ACB6ZTP7_THEGA</name>
<comment type="caution">
    <text evidence="1">The sequence shown here is derived from an EMBL/GenBank/DDBJ whole genome shotgun (WGS) entry which is preliminary data.</text>
</comment>
<evidence type="ECO:0000313" key="2">
    <source>
        <dbReference type="Proteomes" id="UP000886501"/>
    </source>
</evidence>
<organism evidence="1 2">
    <name type="scientific">Thelephora ganbajun</name>
    <name type="common">Ganba fungus</name>
    <dbReference type="NCBI Taxonomy" id="370292"/>
    <lineage>
        <taxon>Eukaryota</taxon>
        <taxon>Fungi</taxon>
        <taxon>Dikarya</taxon>
        <taxon>Basidiomycota</taxon>
        <taxon>Agaricomycotina</taxon>
        <taxon>Agaricomycetes</taxon>
        <taxon>Thelephorales</taxon>
        <taxon>Thelephoraceae</taxon>
        <taxon>Thelephora</taxon>
    </lineage>
</organism>
<protein>
    <submittedName>
        <fullName evidence="1">Uncharacterized protein</fullName>
    </submittedName>
</protein>
<proteinExistence type="predicted"/>